<gene>
    <name evidence="2" type="ORF">DKZ56_12855</name>
</gene>
<feature type="transmembrane region" description="Helical" evidence="1">
    <location>
        <begin position="103"/>
        <end position="126"/>
    </location>
</feature>
<dbReference type="KEGG" id="uth:DKZ56_12855"/>
<accession>A0A4P6UTI7</accession>
<sequence>MDKVWSYGWKILWVIGLFILLIISFDLKQQIEESINYRIEGYFWYIFFIRFLLGIYLSFICIKQWKIHFNYPMLIGAFLPCLIISLVLPVSSITTGAVPFGNWIAKVHSTGLTEIAAGVTLMLGIFHGTKKEKNWL</sequence>
<keyword evidence="3" id="KW-1185">Reference proteome</keyword>
<evidence type="ECO:0000256" key="1">
    <source>
        <dbReference type="SAM" id="Phobius"/>
    </source>
</evidence>
<proteinExistence type="predicted"/>
<keyword evidence="1" id="KW-1133">Transmembrane helix</keyword>
<feature type="transmembrane region" description="Helical" evidence="1">
    <location>
        <begin position="42"/>
        <end position="62"/>
    </location>
</feature>
<dbReference type="AlphaFoldDB" id="A0A4P6UTI7"/>
<keyword evidence="1" id="KW-0472">Membrane</keyword>
<protein>
    <submittedName>
        <fullName evidence="2">Uncharacterized protein</fullName>
    </submittedName>
</protein>
<evidence type="ECO:0000313" key="2">
    <source>
        <dbReference type="EMBL" id="QBK26659.1"/>
    </source>
</evidence>
<evidence type="ECO:0000313" key="3">
    <source>
        <dbReference type="Proteomes" id="UP000291151"/>
    </source>
</evidence>
<feature type="transmembrane region" description="Helical" evidence="1">
    <location>
        <begin position="74"/>
        <end position="97"/>
    </location>
</feature>
<dbReference type="RefSeq" id="WP_208650346.1">
    <property type="nucleotide sequence ID" value="NZ_CP036528.1"/>
</dbReference>
<dbReference type="EMBL" id="CP036528">
    <property type="protein sequence ID" value="QBK26659.1"/>
    <property type="molecule type" value="Genomic_DNA"/>
</dbReference>
<reference evidence="2 3" key="1">
    <citation type="submission" date="2019-02" db="EMBL/GenBank/DDBJ databases">
        <title>Ureibacillus thermophilus.</title>
        <authorList>
            <person name="Sunny J.S."/>
            <person name="Natarajan A."/>
            <person name="Saleena L.M."/>
        </authorList>
    </citation>
    <scope>NUCLEOTIDE SEQUENCE [LARGE SCALE GENOMIC DNA]</scope>
    <source>
        <strain evidence="2 3">LM102</strain>
    </source>
</reference>
<name>A0A4P6UTI7_9BACL</name>
<keyword evidence="1" id="KW-0812">Transmembrane</keyword>
<dbReference type="Proteomes" id="UP000291151">
    <property type="component" value="Chromosome"/>
</dbReference>
<feature type="transmembrane region" description="Helical" evidence="1">
    <location>
        <begin position="7"/>
        <end position="27"/>
    </location>
</feature>
<organism evidence="2 3">
    <name type="scientific">Ureibacillus thermophilus</name>
    <dbReference type="NCBI Taxonomy" id="367743"/>
    <lineage>
        <taxon>Bacteria</taxon>
        <taxon>Bacillati</taxon>
        <taxon>Bacillota</taxon>
        <taxon>Bacilli</taxon>
        <taxon>Bacillales</taxon>
        <taxon>Caryophanaceae</taxon>
        <taxon>Ureibacillus</taxon>
    </lineage>
</organism>